<proteinExistence type="predicted"/>
<dbReference type="PROSITE" id="PS51212">
    <property type="entry name" value="WSC"/>
    <property type="match status" value="3"/>
</dbReference>
<keyword evidence="3" id="KW-0732">Signal</keyword>
<keyword evidence="1" id="KW-0677">Repeat</keyword>
<evidence type="ECO:0000259" key="4">
    <source>
        <dbReference type="PROSITE" id="PS51212"/>
    </source>
</evidence>
<gene>
    <name evidence="5" type="ORF">BP5796_01769</name>
</gene>
<organism evidence="5 6">
    <name type="scientific">Coleophoma crateriformis</name>
    <dbReference type="NCBI Taxonomy" id="565419"/>
    <lineage>
        <taxon>Eukaryota</taxon>
        <taxon>Fungi</taxon>
        <taxon>Dikarya</taxon>
        <taxon>Ascomycota</taxon>
        <taxon>Pezizomycotina</taxon>
        <taxon>Leotiomycetes</taxon>
        <taxon>Helotiales</taxon>
        <taxon>Dermateaceae</taxon>
        <taxon>Coleophoma</taxon>
    </lineage>
</organism>
<feature type="chain" id="PRO_5017573861" description="WSC domain-containing protein" evidence="3">
    <location>
        <begin position="21"/>
        <end position="1489"/>
    </location>
</feature>
<evidence type="ECO:0000313" key="5">
    <source>
        <dbReference type="EMBL" id="RDW92375.1"/>
    </source>
</evidence>
<evidence type="ECO:0000256" key="2">
    <source>
        <dbReference type="SAM" id="MobiDB-lite"/>
    </source>
</evidence>
<dbReference type="EMBL" id="PDLN01000002">
    <property type="protein sequence ID" value="RDW92375.1"/>
    <property type="molecule type" value="Genomic_DNA"/>
</dbReference>
<evidence type="ECO:0000256" key="1">
    <source>
        <dbReference type="ARBA" id="ARBA00022737"/>
    </source>
</evidence>
<dbReference type="OrthoDB" id="5985073at2759"/>
<dbReference type="PANTHER" id="PTHR45964">
    <property type="entry name" value="WSCD FAMILY MEMBER CG9164"/>
    <property type="match status" value="1"/>
</dbReference>
<dbReference type="Proteomes" id="UP000256328">
    <property type="component" value="Unassembled WGS sequence"/>
</dbReference>
<sequence length="1489" mass="150959">MITRTFIGFLLAALPVLVRALGATDEIQDADPAQSGYMDNHNMHPATVGSSIFGILWKNTYGAKEKWYAKPLVYTPLGGAKTQLVFLASSMNVIRTLDAVNGTLLNQRTVQPPFLQSDIGCTDIPDYIGIIGTPIIDPATDTVYFFSKGYVNGASNGGVANGIYQFYAVDINTLNDRPGFPVLIDGHNADNDPTRYFIGGTVLQRPSLTLINGAVIGGFGGHCDLFNYTGMLVSVSTTPNVGVLSMFAMESSPGAPTPQPLDISNQNGGKAGIWEGGMGLATDKSRFFLATGNGQGHANGDVAASGRTPLSTLDEVVANMGVSSAGKITLTDYFEPHEYVSMDAGDRDLGSGGVALLDPTTFSGTGVGRIAVTIGKNAKAYIMNANNLGGFKQGSGGGDNIVQTITACGSVFGGAGSYPLESGFIYFTPVGCPTVAYKFGLDNQGAPLFSLAGTSRANGAGRVGIGPPTVTTYKGQAGTGIVWIADPSAGLVAYNAVPSISGELTPIPLPPTGGLNKFQRPAFGDGRLYVSDNNGNVFCLGSPVALPLSCSQPVAFGDVAIGSTATQIVNCTANIDITKVNGCTTSDGTFQCSNSSLPQGFVAKGTPFTFPVTWNLTQASINDAQNASFGKVSPGVASASLNIYTTNAVAKYSNLLPVSLSGTTVSKGAFLSISPPEVDLGGLVFGSPAAASGVTAAVTVANIGAQPMTFTGLAWTASVDIGDGPIVYTNITNGNLGDGFSSTNLPAIPSTLASGASLSIPIKFVAASTGAFSTFVQFWTTGGTGYILLTGSASTAPIANISISTVEGGWDYSSPVIMDFGNVAAGITVTENIRICNQGGSALTITKSKPPIQPELLAPNAGVDLHEAQTIDVDSCALGAVSIVAAPLGVNRLDHTVSDIWTLNTDDTNFGVHEVAITANIKTRQLGPLLANGSAEYLYLGCYYDGGGRQLSKMFNLGSTNENGICLQTCFNAGYKFAATEYHVECWCGNTAPSAAKFTADNIKKCAFSCPGDTSQACGGTGTYMSLYYDRTKYVPGPDSIPGLSSSSSSSIASTSTISTSTGTASTGVTSGSSTSTNTASTGSSTGTVSTGTTSGSSTSTNTASTGTSTGVASVTSTSTSTSSTSTATGPAIVQSAGGFTYLGCYTEATTGRALTSKTLATDAMSIELCASTCAGYTYFGVEYHRECYCGNSLSAGSNVTASGCSMLCTGNNLEYCGGSNRLQMYISSASTSTSQRSSSTSIASTSSTSLSTTSGSAPTTTVVTSSTASSSSPSSSISSTASLSSTTTAVTSSTSLSSTASLSTSSSSSSSLQTSTSTSTTSSSNSVPSTTSTTGSPTSSPPTTLMTATTTSSSVTATLGFTSMGCFADPAGGPFGGHNMPKLFSNDSMTPELCISSALARLSAKPATTFAYVGVEYGRECYAGSVAPTPEPASLTGVGACTIPCKGDASGVKMCGGRNQYNLYAATTATISGTGTTVWNSAPAVSTA</sequence>
<evidence type="ECO:0000256" key="3">
    <source>
        <dbReference type="SAM" id="SignalP"/>
    </source>
</evidence>
<dbReference type="Pfam" id="PF01822">
    <property type="entry name" value="WSC"/>
    <property type="match status" value="3"/>
</dbReference>
<feature type="region of interest" description="Disordered" evidence="2">
    <location>
        <begin position="1057"/>
        <end position="1128"/>
    </location>
</feature>
<name>A0A3D8T1C3_9HELO</name>
<comment type="caution">
    <text evidence="5">The sequence shown here is derived from an EMBL/GenBank/DDBJ whole genome shotgun (WGS) entry which is preliminary data.</text>
</comment>
<feature type="region of interest" description="Disordered" evidence="2">
    <location>
        <begin position="1299"/>
        <end position="1352"/>
    </location>
</feature>
<dbReference type="PANTHER" id="PTHR45964:SF9">
    <property type="entry name" value="SULFOTRANSFERASE"/>
    <property type="match status" value="1"/>
</dbReference>
<dbReference type="InterPro" id="IPR002889">
    <property type="entry name" value="WSC_carb-bd"/>
</dbReference>
<feature type="domain" description="WSC" evidence="4">
    <location>
        <begin position="1139"/>
        <end position="1229"/>
    </location>
</feature>
<feature type="domain" description="WSC" evidence="4">
    <location>
        <begin position="936"/>
        <end position="1031"/>
    </location>
</feature>
<dbReference type="SMART" id="SM00321">
    <property type="entry name" value="WSC"/>
    <property type="match status" value="3"/>
</dbReference>
<feature type="region of interest" description="Disordered" evidence="2">
    <location>
        <begin position="1235"/>
        <end position="1284"/>
    </location>
</feature>
<reference evidence="5 6" key="1">
    <citation type="journal article" date="2018" name="IMA Fungus">
        <title>IMA Genome-F 9: Draft genome sequence of Annulohypoxylon stygium, Aspergillus mulundensis, Berkeleyomyces basicola (syn. Thielaviopsis basicola), Ceratocystis smalleyi, two Cercospora beticola strains, Coleophoma cylindrospora, Fusarium fracticaudum, Phialophora cf. hyalina, and Morchella septimelata.</title>
        <authorList>
            <person name="Wingfield B.D."/>
            <person name="Bills G.F."/>
            <person name="Dong Y."/>
            <person name="Huang W."/>
            <person name="Nel W.J."/>
            <person name="Swalarsk-Parry B.S."/>
            <person name="Vaghefi N."/>
            <person name="Wilken P.M."/>
            <person name="An Z."/>
            <person name="de Beer Z.W."/>
            <person name="De Vos L."/>
            <person name="Chen L."/>
            <person name="Duong T.A."/>
            <person name="Gao Y."/>
            <person name="Hammerbacher A."/>
            <person name="Kikkert J.R."/>
            <person name="Li Y."/>
            <person name="Li H."/>
            <person name="Li K."/>
            <person name="Li Q."/>
            <person name="Liu X."/>
            <person name="Ma X."/>
            <person name="Naidoo K."/>
            <person name="Pethybridge S.J."/>
            <person name="Sun J."/>
            <person name="Steenkamp E.T."/>
            <person name="van der Nest M.A."/>
            <person name="van Wyk S."/>
            <person name="Wingfield M.J."/>
            <person name="Xiong C."/>
            <person name="Yue Q."/>
            <person name="Zhang X."/>
        </authorList>
    </citation>
    <scope>NUCLEOTIDE SEQUENCE [LARGE SCALE GENOMIC DNA]</scope>
    <source>
        <strain evidence="5 6">BP5796</strain>
    </source>
</reference>
<protein>
    <recommendedName>
        <fullName evidence="4">WSC domain-containing protein</fullName>
    </recommendedName>
</protein>
<feature type="domain" description="WSC" evidence="4">
    <location>
        <begin position="1361"/>
        <end position="1468"/>
    </location>
</feature>
<dbReference type="InterPro" id="IPR051589">
    <property type="entry name" value="Sialate-O-sulfotransferase"/>
</dbReference>
<accession>A0A3D8T1C3</accession>
<evidence type="ECO:0000313" key="6">
    <source>
        <dbReference type="Proteomes" id="UP000256328"/>
    </source>
</evidence>
<keyword evidence="6" id="KW-1185">Reference proteome</keyword>
<feature type="signal peptide" evidence="3">
    <location>
        <begin position="1"/>
        <end position="20"/>
    </location>
</feature>